<protein>
    <submittedName>
        <fullName evidence="1">ArsR family transcriptional regulator</fullName>
    </submittedName>
</protein>
<dbReference type="AlphaFoldDB" id="A0A4V6PEA6"/>
<dbReference type="Gene3D" id="1.10.10.10">
    <property type="entry name" value="Winged helix-like DNA-binding domain superfamily/Winged helix DNA-binding domain"/>
    <property type="match status" value="1"/>
</dbReference>
<evidence type="ECO:0000313" key="1">
    <source>
        <dbReference type="EMBL" id="TDD62607.1"/>
    </source>
</evidence>
<feature type="non-terminal residue" evidence="1">
    <location>
        <position position="67"/>
    </location>
</feature>
<dbReference type="EMBL" id="SMKU01000524">
    <property type="protein sequence ID" value="TDD62607.1"/>
    <property type="molecule type" value="Genomic_DNA"/>
</dbReference>
<evidence type="ECO:0000313" key="2">
    <source>
        <dbReference type="Proteomes" id="UP000294513"/>
    </source>
</evidence>
<name>A0A4V6PEA6_9ACTN</name>
<proteinExistence type="predicted"/>
<dbReference type="InterPro" id="IPR036390">
    <property type="entry name" value="WH_DNA-bd_sf"/>
</dbReference>
<reference evidence="1 2" key="1">
    <citation type="submission" date="2019-03" db="EMBL/GenBank/DDBJ databases">
        <title>Draft genome sequences of novel Actinobacteria.</title>
        <authorList>
            <person name="Sahin N."/>
            <person name="Ay H."/>
            <person name="Saygin H."/>
        </authorList>
    </citation>
    <scope>NUCLEOTIDE SEQUENCE [LARGE SCALE GENOMIC DNA]</scope>
    <source>
        <strain evidence="1 2">H3C3</strain>
    </source>
</reference>
<dbReference type="RefSeq" id="WP_131903409.1">
    <property type="nucleotide sequence ID" value="NZ_SMKU01000524.1"/>
</dbReference>
<dbReference type="Proteomes" id="UP000294513">
    <property type="component" value="Unassembled WGS sequence"/>
</dbReference>
<keyword evidence="2" id="KW-1185">Reference proteome</keyword>
<dbReference type="OrthoDB" id="3399802at2"/>
<dbReference type="Pfam" id="PF12840">
    <property type="entry name" value="HTH_20"/>
    <property type="match status" value="1"/>
</dbReference>
<sequence length="67" mass="7317">MEDIDAIALLQDPVRRRLYEYVAAQGHEVGRNEAAEAAGVRRTLAAFHLDKLADAGLLEVGSRRLTG</sequence>
<gene>
    <name evidence="1" type="ORF">E1298_44515</name>
</gene>
<organism evidence="1 2">
    <name type="scientific">Actinomadura rubrisoli</name>
    <dbReference type="NCBI Taxonomy" id="2530368"/>
    <lineage>
        <taxon>Bacteria</taxon>
        <taxon>Bacillati</taxon>
        <taxon>Actinomycetota</taxon>
        <taxon>Actinomycetes</taxon>
        <taxon>Streptosporangiales</taxon>
        <taxon>Thermomonosporaceae</taxon>
        <taxon>Actinomadura</taxon>
    </lineage>
</organism>
<dbReference type="InterPro" id="IPR036388">
    <property type="entry name" value="WH-like_DNA-bd_sf"/>
</dbReference>
<dbReference type="SUPFAM" id="SSF46785">
    <property type="entry name" value="Winged helix' DNA-binding domain"/>
    <property type="match status" value="1"/>
</dbReference>
<comment type="caution">
    <text evidence="1">The sequence shown here is derived from an EMBL/GenBank/DDBJ whole genome shotgun (WGS) entry which is preliminary data.</text>
</comment>
<accession>A0A4V6PEA6</accession>